<dbReference type="EMBL" id="NPHW01002601">
    <property type="protein sequence ID" value="OXV11129.1"/>
    <property type="molecule type" value="Genomic_DNA"/>
</dbReference>
<evidence type="ECO:0000313" key="1">
    <source>
        <dbReference type="EMBL" id="OXV11129.1"/>
    </source>
</evidence>
<name>A0A232M423_9EURO</name>
<dbReference type="AlphaFoldDB" id="A0A232M423"/>
<evidence type="ECO:0000313" key="2">
    <source>
        <dbReference type="Proteomes" id="UP000243515"/>
    </source>
</evidence>
<gene>
    <name evidence="1" type="ORF">Egran_01111</name>
</gene>
<sequence>MDLSIFLTSNHDSPQPGYTHSRQVELNGLLEKGVFELTTADEVPYGAQIFNSWFVDEIKHAGTSKAIEKSRLVVQAYKDADKKGVLTQAPTIQCASQRLILSLAASTHGLEVYMRNISQTYTQSETNLARDFFVRPLKELNLPDGLFLKILRPLYGIPEAGTHRFRTYHNHHISRLGMKQSSYDPC</sequence>
<dbReference type="Proteomes" id="UP000243515">
    <property type="component" value="Unassembled WGS sequence"/>
</dbReference>
<organism evidence="1 2">
    <name type="scientific">Elaphomyces granulatus</name>
    <dbReference type="NCBI Taxonomy" id="519963"/>
    <lineage>
        <taxon>Eukaryota</taxon>
        <taxon>Fungi</taxon>
        <taxon>Dikarya</taxon>
        <taxon>Ascomycota</taxon>
        <taxon>Pezizomycotina</taxon>
        <taxon>Eurotiomycetes</taxon>
        <taxon>Eurotiomycetidae</taxon>
        <taxon>Eurotiales</taxon>
        <taxon>Elaphomycetaceae</taxon>
        <taxon>Elaphomyces</taxon>
    </lineage>
</organism>
<protein>
    <recommendedName>
        <fullName evidence="3">Reverse transcriptase Ty1/copia-type domain-containing protein</fullName>
    </recommendedName>
</protein>
<keyword evidence="2" id="KW-1185">Reference proteome</keyword>
<accession>A0A232M423</accession>
<comment type="caution">
    <text evidence="1">The sequence shown here is derived from an EMBL/GenBank/DDBJ whole genome shotgun (WGS) entry which is preliminary data.</text>
</comment>
<dbReference type="OrthoDB" id="4368291at2759"/>
<evidence type="ECO:0008006" key="3">
    <source>
        <dbReference type="Google" id="ProtNLM"/>
    </source>
</evidence>
<reference evidence="1 2" key="1">
    <citation type="journal article" date="2015" name="Environ. Microbiol.">
        <title>Metagenome sequence of Elaphomyces granulatus from sporocarp tissue reveals Ascomycota ectomycorrhizal fingerprints of genome expansion and a Proteobacteria-rich microbiome.</title>
        <authorList>
            <person name="Quandt C.A."/>
            <person name="Kohler A."/>
            <person name="Hesse C.N."/>
            <person name="Sharpton T.J."/>
            <person name="Martin F."/>
            <person name="Spatafora J.W."/>
        </authorList>
    </citation>
    <scope>NUCLEOTIDE SEQUENCE [LARGE SCALE GENOMIC DNA]</scope>
    <source>
        <strain evidence="1 2">OSC145934</strain>
    </source>
</reference>
<proteinExistence type="predicted"/>